<comment type="caution">
    <text evidence="1">The sequence shown here is derived from an EMBL/GenBank/DDBJ whole genome shotgun (WGS) entry which is preliminary data.</text>
</comment>
<accession>A0A4R0XJJ6</accession>
<reference evidence="1 2" key="1">
    <citation type="submission" date="2018-02" db="EMBL/GenBank/DDBJ databases">
        <title>Mycoplasma marinum and Mycoplasma todarodis sp. nov., moderately halophilic and psychrotolerant mycoplasmas isolated from cephalopods.</title>
        <authorList>
            <person name="Viver T."/>
        </authorList>
    </citation>
    <scope>NUCLEOTIDE SEQUENCE [LARGE SCALE GENOMIC DNA]</scope>
    <source>
        <strain evidence="1 2">PE</strain>
    </source>
</reference>
<dbReference type="EMBL" id="PSZO01000030">
    <property type="protein sequence ID" value="TCG10604.1"/>
    <property type="molecule type" value="Genomic_DNA"/>
</dbReference>
<protein>
    <recommendedName>
        <fullName evidence="3">Core-binding (CB) domain-containing protein</fullName>
    </recommendedName>
</protein>
<gene>
    <name evidence="1" type="ORF">C4B24_04395</name>
</gene>
<evidence type="ECO:0000313" key="1">
    <source>
        <dbReference type="EMBL" id="TCG10604.1"/>
    </source>
</evidence>
<evidence type="ECO:0008006" key="3">
    <source>
        <dbReference type="Google" id="ProtNLM"/>
    </source>
</evidence>
<dbReference type="Proteomes" id="UP000294192">
    <property type="component" value="Unassembled WGS sequence"/>
</dbReference>
<sequence>MTYKEHLEKIKNHSSRTVEIYLKYANTLERYERDYKGMLIDTSEISINSRRLMLSAIKSYYKFLKDERYREIELPKKEIIVKDFVS</sequence>
<dbReference type="RefSeq" id="WP_131599551.1">
    <property type="nucleotide sequence ID" value="NZ_PSZO01000030.1"/>
</dbReference>
<organism evidence="1 2">
    <name type="scientific">Mycoplasma marinum</name>
    <dbReference type="NCBI Taxonomy" id="1937190"/>
    <lineage>
        <taxon>Bacteria</taxon>
        <taxon>Bacillati</taxon>
        <taxon>Mycoplasmatota</taxon>
        <taxon>Mollicutes</taxon>
        <taxon>Mycoplasmataceae</taxon>
        <taxon>Mycoplasma</taxon>
    </lineage>
</organism>
<proteinExistence type="predicted"/>
<keyword evidence="2" id="KW-1185">Reference proteome</keyword>
<evidence type="ECO:0000313" key="2">
    <source>
        <dbReference type="Proteomes" id="UP000294192"/>
    </source>
</evidence>
<name>A0A4R0XJJ6_9MOLU</name>
<dbReference type="AlphaFoldDB" id="A0A4R0XJJ6"/>